<evidence type="ECO:0000313" key="4">
    <source>
        <dbReference type="EMBL" id="GJE87509.1"/>
    </source>
</evidence>
<dbReference type="OrthoDB" id="2831072at2759"/>
<evidence type="ECO:0000256" key="2">
    <source>
        <dbReference type="ARBA" id="ARBA00022801"/>
    </source>
</evidence>
<dbReference type="GO" id="GO:0047617">
    <property type="term" value="F:fatty acyl-CoA hydrolase activity"/>
    <property type="evidence" value="ECO:0007669"/>
    <property type="project" value="InterPro"/>
</dbReference>
<dbReference type="InterPro" id="IPR029069">
    <property type="entry name" value="HotDog_dom_sf"/>
</dbReference>
<keyword evidence="2" id="KW-0378">Hydrolase</keyword>
<dbReference type="PANTHER" id="PTHR21660">
    <property type="entry name" value="THIOESTERASE SUPERFAMILY MEMBER-RELATED"/>
    <property type="match status" value="1"/>
</dbReference>
<name>A0A9P3G447_9APHY</name>
<evidence type="ECO:0000256" key="1">
    <source>
        <dbReference type="ARBA" id="ARBA00008324"/>
    </source>
</evidence>
<accession>A0A9P3G447</accession>
<sequence length="209" mass="22312">MSPDPLARLRTLPKAGHPNEDVSTVRGNCTDDVNQLNVNALAYYAGAGTNVFGNEQARHIQLVEANVRRRRGGPPGAWAEAHALEAETIYDVPVHDEMLNRGGHTVSGACVAHFIDICTCSALYALGCTLNQDIEGASQALEVKYHAPALLGMTLRIVATTLTIRGRVLTARAEVYDKATGKLLFSGVHTMTTTKGGHQAAAQRAASRL</sequence>
<evidence type="ECO:0000259" key="3">
    <source>
        <dbReference type="Pfam" id="PF03061"/>
    </source>
</evidence>
<dbReference type="SUPFAM" id="SSF54637">
    <property type="entry name" value="Thioesterase/thiol ester dehydrase-isomerase"/>
    <property type="match status" value="1"/>
</dbReference>
<keyword evidence="5" id="KW-1185">Reference proteome</keyword>
<dbReference type="Gene3D" id="3.10.129.10">
    <property type="entry name" value="Hotdog Thioesterase"/>
    <property type="match status" value="1"/>
</dbReference>
<dbReference type="Pfam" id="PF03061">
    <property type="entry name" value="4HBT"/>
    <property type="match status" value="1"/>
</dbReference>
<dbReference type="CDD" id="cd03443">
    <property type="entry name" value="PaaI_thioesterase"/>
    <property type="match status" value="1"/>
</dbReference>
<dbReference type="Proteomes" id="UP000703269">
    <property type="component" value="Unassembled WGS sequence"/>
</dbReference>
<dbReference type="InterPro" id="IPR039298">
    <property type="entry name" value="ACOT13"/>
</dbReference>
<gene>
    <name evidence="4" type="ORF">PsYK624_035920</name>
</gene>
<feature type="domain" description="Thioesterase" evidence="3">
    <location>
        <begin position="104"/>
        <end position="180"/>
    </location>
</feature>
<organism evidence="4 5">
    <name type="scientific">Phanerochaete sordida</name>
    <dbReference type="NCBI Taxonomy" id="48140"/>
    <lineage>
        <taxon>Eukaryota</taxon>
        <taxon>Fungi</taxon>
        <taxon>Dikarya</taxon>
        <taxon>Basidiomycota</taxon>
        <taxon>Agaricomycotina</taxon>
        <taxon>Agaricomycetes</taxon>
        <taxon>Polyporales</taxon>
        <taxon>Phanerochaetaceae</taxon>
        <taxon>Phanerochaete</taxon>
    </lineage>
</organism>
<protein>
    <submittedName>
        <fullName evidence="4">HotDog domain-containing protein</fullName>
    </submittedName>
</protein>
<evidence type="ECO:0000313" key="5">
    <source>
        <dbReference type="Proteomes" id="UP000703269"/>
    </source>
</evidence>
<dbReference type="EMBL" id="BPQB01000006">
    <property type="protein sequence ID" value="GJE87509.1"/>
    <property type="molecule type" value="Genomic_DNA"/>
</dbReference>
<dbReference type="AlphaFoldDB" id="A0A9P3G447"/>
<dbReference type="InterPro" id="IPR006683">
    <property type="entry name" value="Thioestr_dom"/>
</dbReference>
<dbReference type="PANTHER" id="PTHR21660:SF1">
    <property type="entry name" value="ACYL-COENZYME A THIOESTERASE 13"/>
    <property type="match status" value="1"/>
</dbReference>
<comment type="similarity">
    <text evidence="1">Belongs to the thioesterase PaaI family.</text>
</comment>
<proteinExistence type="inferred from homology"/>
<comment type="caution">
    <text evidence="4">The sequence shown here is derived from an EMBL/GenBank/DDBJ whole genome shotgun (WGS) entry which is preliminary data.</text>
</comment>
<reference evidence="4 5" key="1">
    <citation type="submission" date="2021-08" db="EMBL/GenBank/DDBJ databases">
        <title>Draft Genome Sequence of Phanerochaete sordida strain YK-624.</title>
        <authorList>
            <person name="Mori T."/>
            <person name="Dohra H."/>
            <person name="Suzuki T."/>
            <person name="Kawagishi H."/>
            <person name="Hirai H."/>
        </authorList>
    </citation>
    <scope>NUCLEOTIDE SEQUENCE [LARGE SCALE GENOMIC DNA]</scope>
    <source>
        <strain evidence="4 5">YK-624</strain>
    </source>
</reference>